<evidence type="ECO:0000256" key="2">
    <source>
        <dbReference type="ARBA" id="ARBA00023180"/>
    </source>
</evidence>
<feature type="domain" description="BURP" evidence="3">
    <location>
        <begin position="124"/>
        <end position="332"/>
    </location>
</feature>
<keyword evidence="1" id="KW-0732">Signal</keyword>
<dbReference type="EMBL" id="GCHU01007007">
    <property type="protein sequence ID" value="JAG88590.1"/>
    <property type="molecule type" value="Transcribed_RNA"/>
</dbReference>
<reference evidence="4" key="1">
    <citation type="submission" date="2015-02" db="EMBL/GenBank/DDBJ databases">
        <title>A transcriptome of Wollemia nobilis - a relic of Gondwana.</title>
        <authorList>
            <person name="Chia J.Y."/>
            <person name="Leong Y.S."/>
            <person name="Abdul Karim S."/>
            <person name="Wan Azmi N."/>
            <person name="Hercus R."/>
            <person name="Croft L."/>
        </authorList>
    </citation>
    <scope>NUCLEOTIDE SEQUENCE</scope>
    <source>
        <strain evidence="4">MaeBrown</strain>
        <tissue evidence="4">Leaf</tissue>
    </source>
</reference>
<dbReference type="Pfam" id="PF03181">
    <property type="entry name" value="BURP"/>
    <property type="match status" value="1"/>
</dbReference>
<keyword evidence="2" id="KW-0325">Glycoprotein</keyword>
<accession>A0A0C9QV95</accession>
<evidence type="ECO:0000256" key="1">
    <source>
        <dbReference type="ARBA" id="ARBA00022729"/>
    </source>
</evidence>
<dbReference type="SMART" id="SM01045">
    <property type="entry name" value="BURP"/>
    <property type="match status" value="1"/>
</dbReference>
<dbReference type="InterPro" id="IPR004873">
    <property type="entry name" value="BURP_dom"/>
</dbReference>
<evidence type="ECO:0000259" key="3">
    <source>
        <dbReference type="PROSITE" id="PS51277"/>
    </source>
</evidence>
<dbReference type="InterPro" id="IPR051897">
    <property type="entry name" value="PG-associated_BURP"/>
</dbReference>
<dbReference type="PANTHER" id="PTHR31458">
    <property type="entry name" value="POLYGALACTURONASE 1 BETA-LIKE PROTEIN 2"/>
    <property type="match status" value="1"/>
</dbReference>
<sequence length="332" mass="36840">MAMVSRTEIGAMTTRLVILLMLFAIFFGIGRVRGETLDVAELQVQRWRETFPEVAMPQAFAGQLSPLTLTQLHHFSTLLKANQTLNATQLCKAADLSCREDIPIILARVLAFFNHLSADEKDMFVDAAELKEGGQITMPDMYPPVTWKSFMPLELADLLPPLSVGNFARISRLLDIPRDSNMSRNMLDTLEACEGRLEGEGESAKCCASVECMVEHVASFFGSDVELVMDTSLVGSGQRAKVRAIKKRENISGKSNMACHNLAFPYAVMYCHQINGSDTFEMELEVVHNEKSVLRNASAVCHYLSHGGVGKEAVCHLLYGSLLEWLPKTKHQ</sequence>
<organism evidence="4">
    <name type="scientific">Wollemia nobilis</name>
    <dbReference type="NCBI Taxonomy" id="56998"/>
    <lineage>
        <taxon>Eukaryota</taxon>
        <taxon>Viridiplantae</taxon>
        <taxon>Streptophyta</taxon>
        <taxon>Embryophyta</taxon>
        <taxon>Tracheophyta</taxon>
        <taxon>Spermatophyta</taxon>
        <taxon>Pinopsida</taxon>
        <taxon>Pinidae</taxon>
        <taxon>Conifers II</taxon>
        <taxon>Araucariales</taxon>
        <taxon>Araucariaceae</taxon>
        <taxon>Wollemia</taxon>
    </lineage>
</organism>
<protein>
    <submittedName>
        <fullName evidence="4">TSA: Wollemia nobilis Ref_Wollemi_Transcript_7052_1207 transcribed RNA sequence</fullName>
    </submittedName>
</protein>
<name>A0A0C9QV95_9CONI</name>
<evidence type="ECO:0000313" key="4">
    <source>
        <dbReference type="EMBL" id="JAG88590.1"/>
    </source>
</evidence>
<proteinExistence type="predicted"/>
<dbReference type="PROSITE" id="PS51277">
    <property type="entry name" value="BURP"/>
    <property type="match status" value="1"/>
</dbReference>
<dbReference type="AlphaFoldDB" id="A0A0C9QV95"/>
<dbReference type="PANTHER" id="PTHR31458:SF2">
    <property type="entry name" value="POLYGALACTURONASE 1 BETA-LIKE PROTEIN 2"/>
    <property type="match status" value="1"/>
</dbReference>